<gene>
    <name evidence="2" type="ORF">PENNAL_c0010G01998</name>
</gene>
<accession>A0A1V6YUX4</accession>
<keyword evidence="3" id="KW-1185">Reference proteome</keyword>
<dbReference type="Proteomes" id="UP000191691">
    <property type="component" value="Unassembled WGS sequence"/>
</dbReference>
<proteinExistence type="predicted"/>
<comment type="caution">
    <text evidence="2">The sequence shown here is derived from an EMBL/GenBank/DDBJ whole genome shotgun (WGS) entry which is preliminary data.</text>
</comment>
<feature type="compositionally biased region" description="Low complexity" evidence="1">
    <location>
        <begin position="391"/>
        <end position="400"/>
    </location>
</feature>
<organism evidence="2 3">
    <name type="scientific">Penicillium nalgiovense</name>
    <dbReference type="NCBI Taxonomy" id="60175"/>
    <lineage>
        <taxon>Eukaryota</taxon>
        <taxon>Fungi</taxon>
        <taxon>Dikarya</taxon>
        <taxon>Ascomycota</taxon>
        <taxon>Pezizomycotina</taxon>
        <taxon>Eurotiomycetes</taxon>
        <taxon>Eurotiomycetidae</taxon>
        <taxon>Eurotiales</taxon>
        <taxon>Aspergillaceae</taxon>
        <taxon>Penicillium</taxon>
    </lineage>
</organism>
<sequence length="551" mass="61020">MADVLAIPGGSKPWMPHPKEYTDASRDLISTYESGFLGISDEFDEQLSASATDWYLLFCPSSSDSHLDFPFPKIQTHHPRELARTMMNQNRLTGQAIPPMEEHGHYMPLQDEDPRAAAYSQSVSPFTVRLDLNSTLSSNGSIYCNSDLESLEHLEEPFTSQSVETHAELVHPTPRSNISAAASNSFLSGTEETLSLSSFEVPNVPRDEHAFSNTQFNVPNPTPTPNIANYPMNTHLGPHPHNTYLTPSFAAAHAKSGVFGQVIQWGACQPANTTDIWYPTRDPTGLSENSWHNNGYSAPWPVSNAYTLPNDCNEPETQVYKPTHGLPMPPFGPATLDAGLTGPMSHFSPLPTPGTFVASIETPQYQPTMQPMYLPNAHDTDFASPDQKPASSLSPSFSTSTNEEGRSPQHSGEEQGTVESSVHYSGNRDTFLIDCKRRGLSYKDIKRVGGFKEAESTLRGRYRTLTKSKDQRVRKPRWLEKDIRLLCQAVSIHAESPDTYKSLASASISMSEPPKVSWKKVAEHIWAHGGSYHFGNATCKKKWCEIHNITL</sequence>
<dbReference type="AlphaFoldDB" id="A0A1V6YUX4"/>
<dbReference type="OMA" id="WCEIHNI"/>
<evidence type="ECO:0000313" key="3">
    <source>
        <dbReference type="Proteomes" id="UP000191691"/>
    </source>
</evidence>
<feature type="region of interest" description="Disordered" evidence="1">
    <location>
        <begin position="368"/>
        <end position="423"/>
    </location>
</feature>
<reference evidence="3" key="1">
    <citation type="journal article" date="2017" name="Nat. Microbiol.">
        <title>Global analysis of biosynthetic gene clusters reveals vast potential of secondary metabolite production in Penicillium species.</title>
        <authorList>
            <person name="Nielsen J.C."/>
            <person name="Grijseels S."/>
            <person name="Prigent S."/>
            <person name="Ji B."/>
            <person name="Dainat J."/>
            <person name="Nielsen K.F."/>
            <person name="Frisvad J.C."/>
            <person name="Workman M."/>
            <person name="Nielsen J."/>
        </authorList>
    </citation>
    <scope>NUCLEOTIDE SEQUENCE [LARGE SCALE GENOMIC DNA]</scope>
    <source>
        <strain evidence="3">IBT 13039</strain>
    </source>
</reference>
<name>A0A1V6YUX4_PENNA</name>
<evidence type="ECO:0008006" key="4">
    <source>
        <dbReference type="Google" id="ProtNLM"/>
    </source>
</evidence>
<dbReference type="EMBL" id="MOOB01000010">
    <property type="protein sequence ID" value="OQE91245.1"/>
    <property type="molecule type" value="Genomic_DNA"/>
</dbReference>
<evidence type="ECO:0000256" key="1">
    <source>
        <dbReference type="SAM" id="MobiDB-lite"/>
    </source>
</evidence>
<dbReference type="STRING" id="60175.A0A1V6YUX4"/>
<evidence type="ECO:0000313" key="2">
    <source>
        <dbReference type="EMBL" id="OQE91245.1"/>
    </source>
</evidence>
<feature type="compositionally biased region" description="Basic and acidic residues" evidence="1">
    <location>
        <begin position="403"/>
        <end position="413"/>
    </location>
</feature>
<protein>
    <recommendedName>
        <fullName evidence="4">Myb-like domain-containing protein</fullName>
    </recommendedName>
</protein>